<dbReference type="OrthoDB" id="154490at2"/>
<dbReference type="Proteomes" id="UP000288259">
    <property type="component" value="Unassembled WGS sequence"/>
</dbReference>
<comment type="subunit">
    <text evidence="6">Monomer.</text>
</comment>
<evidence type="ECO:0000256" key="8">
    <source>
        <dbReference type="PIRSR" id="PIRSR028774-2"/>
    </source>
</evidence>
<gene>
    <name evidence="6" type="primary">rlmM</name>
    <name evidence="12" type="ORF">CWI71_10410</name>
</gene>
<dbReference type="Pfam" id="PF01728">
    <property type="entry name" value="FtsJ"/>
    <property type="match status" value="1"/>
</dbReference>
<evidence type="ECO:0000256" key="4">
    <source>
        <dbReference type="ARBA" id="ARBA00022679"/>
    </source>
</evidence>
<evidence type="ECO:0000259" key="9">
    <source>
        <dbReference type="Pfam" id="PF01728"/>
    </source>
</evidence>
<evidence type="ECO:0000313" key="13">
    <source>
        <dbReference type="Proteomes" id="UP000288259"/>
    </source>
</evidence>
<dbReference type="PIRSF" id="PIRSF028774">
    <property type="entry name" value="UCP028774"/>
    <property type="match status" value="1"/>
</dbReference>
<dbReference type="Pfam" id="PF21239">
    <property type="entry name" value="RLMM_N"/>
    <property type="match status" value="1"/>
</dbReference>
<keyword evidence="4 6" id="KW-0808">Transferase</keyword>
<proteinExistence type="inferred from homology"/>
<comment type="function">
    <text evidence="6">Catalyzes the 2'-O-methylation at nucleotide C2498 in 23S rRNA.</text>
</comment>
<comment type="catalytic activity">
    <reaction evidence="6">
        <text>cytidine(2498) in 23S rRNA + S-adenosyl-L-methionine = 2'-O-methylcytidine(2498) in 23S rRNA + S-adenosyl-L-homocysteine + H(+)</text>
        <dbReference type="Rhea" id="RHEA:42788"/>
        <dbReference type="Rhea" id="RHEA-COMP:10244"/>
        <dbReference type="Rhea" id="RHEA-COMP:10245"/>
        <dbReference type="ChEBI" id="CHEBI:15378"/>
        <dbReference type="ChEBI" id="CHEBI:57856"/>
        <dbReference type="ChEBI" id="CHEBI:59789"/>
        <dbReference type="ChEBI" id="CHEBI:74495"/>
        <dbReference type="ChEBI" id="CHEBI:82748"/>
        <dbReference type="EC" id="2.1.1.186"/>
    </reaction>
</comment>
<dbReference type="Gene3D" id="3.40.50.150">
    <property type="entry name" value="Vaccinia Virus protein VP39"/>
    <property type="match status" value="1"/>
</dbReference>
<feature type="domain" description="Ribosomal RNA large subunit methyltransferase M THUMP-like" evidence="11">
    <location>
        <begin position="100"/>
        <end position="172"/>
    </location>
</feature>
<evidence type="ECO:0000256" key="3">
    <source>
        <dbReference type="ARBA" id="ARBA00022603"/>
    </source>
</evidence>
<evidence type="ECO:0000256" key="2">
    <source>
        <dbReference type="ARBA" id="ARBA00022552"/>
    </source>
</evidence>
<keyword evidence="1 6" id="KW-0963">Cytoplasm</keyword>
<dbReference type="Pfam" id="PF18125">
    <property type="entry name" value="RlmM_FDX"/>
    <property type="match status" value="1"/>
</dbReference>
<evidence type="ECO:0000259" key="10">
    <source>
        <dbReference type="Pfam" id="PF18125"/>
    </source>
</evidence>
<dbReference type="Gene3D" id="3.30.70.2810">
    <property type="match status" value="1"/>
</dbReference>
<feature type="active site" description="Proton acceptor" evidence="6 7">
    <location>
        <position position="314"/>
    </location>
</feature>
<dbReference type="HAMAP" id="MF_01551">
    <property type="entry name" value="23SrRNA_methyltr_M"/>
    <property type="match status" value="1"/>
</dbReference>
<dbReference type="PANTHER" id="PTHR37524">
    <property type="entry name" value="RIBOSOMAL RNA LARGE SUBUNIT METHYLTRANSFERASE M"/>
    <property type="match status" value="1"/>
</dbReference>
<dbReference type="InterPro" id="IPR029063">
    <property type="entry name" value="SAM-dependent_MTases_sf"/>
</dbReference>
<keyword evidence="13" id="KW-1185">Reference proteome</keyword>
<dbReference type="NCBIfam" id="NF008734">
    <property type="entry name" value="PRK11760.1"/>
    <property type="match status" value="1"/>
</dbReference>
<dbReference type="GO" id="GO:0006364">
    <property type="term" value="P:rRNA processing"/>
    <property type="evidence" value="ECO:0007669"/>
    <property type="project" value="UniProtKB-UniRule"/>
</dbReference>
<dbReference type="SUPFAM" id="SSF53335">
    <property type="entry name" value="S-adenosyl-L-methionine-dependent methyltransferases"/>
    <property type="match status" value="1"/>
</dbReference>
<organism evidence="12 13">
    <name type="scientific">Pseudidiomarina insulisalsae</name>
    <dbReference type="NCBI Taxonomy" id="575789"/>
    <lineage>
        <taxon>Bacteria</taxon>
        <taxon>Pseudomonadati</taxon>
        <taxon>Pseudomonadota</taxon>
        <taxon>Gammaproteobacteria</taxon>
        <taxon>Alteromonadales</taxon>
        <taxon>Idiomarinaceae</taxon>
        <taxon>Pseudidiomarina</taxon>
    </lineage>
</organism>
<keyword evidence="3 6" id="KW-0489">Methyltransferase</keyword>
<evidence type="ECO:0000256" key="7">
    <source>
        <dbReference type="PIRSR" id="PIRSR028774-1"/>
    </source>
</evidence>
<dbReference type="InterPro" id="IPR048646">
    <property type="entry name" value="RlmM_THUMP-like"/>
</dbReference>
<dbReference type="RefSeq" id="WP_126755211.1">
    <property type="nucleotide sequence ID" value="NZ_PIPY01000011.1"/>
</dbReference>
<feature type="binding site" evidence="6 8">
    <location>
        <begin position="229"/>
        <end position="232"/>
    </location>
    <ligand>
        <name>S-adenosyl-L-methionine</name>
        <dbReference type="ChEBI" id="CHEBI:59789"/>
    </ligand>
</feature>
<dbReference type="AlphaFoldDB" id="A0A432YC69"/>
<feature type="binding site" evidence="6 8">
    <location>
        <position position="248"/>
    </location>
    <ligand>
        <name>S-adenosyl-L-methionine</name>
        <dbReference type="ChEBI" id="CHEBI:59789"/>
    </ligand>
</feature>
<protein>
    <recommendedName>
        <fullName evidence="6">Ribosomal RNA large subunit methyltransferase M</fullName>
        <ecNumber evidence="6">2.1.1.186</ecNumber>
    </recommendedName>
    <alternativeName>
        <fullName evidence="6">23S rRNA (cytidine2498-2'-O)-methyltransferase</fullName>
    </alternativeName>
    <alternativeName>
        <fullName evidence="6">23S rRNA 2'-O-ribose methyltransferase RlmM</fullName>
    </alternativeName>
</protein>
<evidence type="ECO:0000256" key="6">
    <source>
        <dbReference type="HAMAP-Rule" id="MF_01551"/>
    </source>
</evidence>
<name>A0A432YC69_9GAMM</name>
<dbReference type="GO" id="GO:0008757">
    <property type="term" value="F:S-adenosylmethionine-dependent methyltransferase activity"/>
    <property type="evidence" value="ECO:0007669"/>
    <property type="project" value="UniProtKB-UniRule"/>
</dbReference>
<comment type="similarity">
    <text evidence="6">Belongs to the class I-like SAM-binding methyltransferase superfamily. RNA methyltransferase RlmE family. RlmM subfamily.</text>
</comment>
<comment type="subcellular location">
    <subcellularLocation>
        <location evidence="6">Cytoplasm</location>
    </subcellularLocation>
</comment>
<dbReference type="InterPro" id="IPR040739">
    <property type="entry name" value="RlmM_FDX"/>
</dbReference>
<dbReference type="GO" id="GO:0032259">
    <property type="term" value="P:methylation"/>
    <property type="evidence" value="ECO:0007669"/>
    <property type="project" value="UniProtKB-KW"/>
</dbReference>
<feature type="domain" description="Ribosomal RNA methyltransferase FtsJ" evidence="9">
    <location>
        <begin position="194"/>
        <end position="288"/>
    </location>
</feature>
<feature type="binding site" evidence="6 8">
    <location>
        <position position="196"/>
    </location>
    <ligand>
        <name>S-adenosyl-L-methionine</name>
        <dbReference type="ChEBI" id="CHEBI:59789"/>
    </ligand>
</feature>
<dbReference type="InterPro" id="IPR011224">
    <property type="entry name" value="rRNA_MeTrfase_M"/>
</dbReference>
<dbReference type="EMBL" id="PIPY01000011">
    <property type="protein sequence ID" value="RUO58554.1"/>
    <property type="molecule type" value="Genomic_DNA"/>
</dbReference>
<dbReference type="Gene3D" id="3.30.2300.20">
    <property type="match status" value="1"/>
</dbReference>
<evidence type="ECO:0000313" key="12">
    <source>
        <dbReference type="EMBL" id="RUO58554.1"/>
    </source>
</evidence>
<dbReference type="GO" id="GO:0005737">
    <property type="term" value="C:cytoplasm"/>
    <property type="evidence" value="ECO:0007669"/>
    <property type="project" value="UniProtKB-SubCell"/>
</dbReference>
<accession>A0A432YC69</accession>
<feature type="domain" description="RlmM ferredoxin-like" evidence="10">
    <location>
        <begin position="3"/>
        <end position="71"/>
    </location>
</feature>
<feature type="binding site" evidence="6 8">
    <location>
        <position position="285"/>
    </location>
    <ligand>
        <name>S-adenosyl-L-methionine</name>
        <dbReference type="ChEBI" id="CHEBI:59789"/>
    </ligand>
</feature>
<keyword evidence="5 6" id="KW-0949">S-adenosyl-L-methionine</keyword>
<keyword evidence="2 6" id="KW-0698">rRNA processing</keyword>
<evidence type="ECO:0000256" key="5">
    <source>
        <dbReference type="ARBA" id="ARBA00022691"/>
    </source>
</evidence>
<evidence type="ECO:0000259" key="11">
    <source>
        <dbReference type="Pfam" id="PF21239"/>
    </source>
</evidence>
<dbReference type="EC" id="2.1.1.186" evidence="6"/>
<sequence length="364" mass="41164">MLNGLIAYCRPGFESDCAAELQDKTALLGSYGYCQTQSGQGYVIYRCAAEEAEHLAKKLALNELVFTRQFIAIVAEVSDLPTQDRVSALQLALLDETVNENFAGIKPAGSLRVETPDTNEGKELSKFCRKFTVPLRQGLRQAGWMTDKESDRRPTLHAFFISNQHVVLGFSYSFNQSPWLMGIPRLRMPGDAPSRSTLKLDEAFQVFVPAHEREERISSGMNAVDLGAAPGGWTYQLVRRGMMVQAVDNGPMAEALMETGQVKHIQEDGFKFRPKKKNVTWLVCDMVEKPARVGELMTDWLLAGDCKEAIFNLKLPMKRRYAAVSEYLQHIKETLQEQGRGKFELQAKQLYHDREEITVHIRWL</sequence>
<dbReference type="InterPro" id="IPR002877">
    <property type="entry name" value="RNA_MeTrfase_FtsJ_dom"/>
</dbReference>
<reference evidence="13" key="1">
    <citation type="journal article" date="2018" name="Front. Microbiol.">
        <title>Genome-Based Analysis Reveals the Taxonomy and Diversity of the Family Idiomarinaceae.</title>
        <authorList>
            <person name="Liu Y."/>
            <person name="Lai Q."/>
            <person name="Shao Z."/>
        </authorList>
    </citation>
    <scope>NUCLEOTIDE SEQUENCE [LARGE SCALE GENOMIC DNA]</scope>
    <source>
        <strain evidence="13">CVS-6</strain>
    </source>
</reference>
<feature type="binding site" evidence="6 8">
    <location>
        <position position="268"/>
    </location>
    <ligand>
        <name>S-adenosyl-L-methionine</name>
        <dbReference type="ChEBI" id="CHEBI:59789"/>
    </ligand>
</feature>
<evidence type="ECO:0000256" key="1">
    <source>
        <dbReference type="ARBA" id="ARBA00022490"/>
    </source>
</evidence>
<dbReference type="PANTHER" id="PTHR37524:SF2">
    <property type="entry name" value="RIBOSOMAL RNA METHYLTRANSFERASE FTSJ DOMAIN-CONTAINING PROTEIN"/>
    <property type="match status" value="1"/>
</dbReference>
<comment type="caution">
    <text evidence="12">The sequence shown here is derived from an EMBL/GenBank/DDBJ whole genome shotgun (WGS) entry which is preliminary data.</text>
</comment>